<dbReference type="GO" id="GO:0004674">
    <property type="term" value="F:protein serine/threonine kinase activity"/>
    <property type="evidence" value="ECO:0007669"/>
    <property type="project" value="InterPro"/>
</dbReference>
<protein>
    <submittedName>
        <fullName evidence="1">Uncharacterized protein</fullName>
    </submittedName>
</protein>
<evidence type="ECO:0000313" key="2">
    <source>
        <dbReference type="Proteomes" id="UP000054560"/>
    </source>
</evidence>
<dbReference type="OrthoDB" id="6111950at2759"/>
<organism evidence="1 2">
    <name type="scientific">Sphaeroforma arctica JP610</name>
    <dbReference type="NCBI Taxonomy" id="667725"/>
    <lineage>
        <taxon>Eukaryota</taxon>
        <taxon>Ichthyosporea</taxon>
        <taxon>Ichthyophonida</taxon>
        <taxon>Sphaeroforma</taxon>
    </lineage>
</organism>
<proteinExistence type="predicted"/>
<dbReference type="RefSeq" id="XP_014145573.1">
    <property type="nucleotide sequence ID" value="XM_014290098.1"/>
</dbReference>
<accession>A0A0L0F513</accession>
<dbReference type="EMBL" id="KQ248337">
    <property type="protein sequence ID" value="KNC71671.1"/>
    <property type="molecule type" value="Genomic_DNA"/>
</dbReference>
<name>A0A0L0F513_9EUKA</name>
<feature type="non-terminal residue" evidence="1">
    <location>
        <position position="114"/>
    </location>
</feature>
<feature type="non-terminal residue" evidence="1">
    <location>
        <position position="1"/>
    </location>
</feature>
<dbReference type="GO" id="GO:0000184">
    <property type="term" value="P:nuclear-transcribed mRNA catabolic process, nonsense-mediated decay"/>
    <property type="evidence" value="ECO:0007669"/>
    <property type="project" value="InterPro"/>
</dbReference>
<dbReference type="GeneID" id="25916293"/>
<gene>
    <name evidence="1" type="ORF">SARC_15789</name>
</gene>
<keyword evidence="2" id="KW-1185">Reference proteome</keyword>
<dbReference type="InterPro" id="IPR031559">
    <property type="entry name" value="SMG1"/>
</dbReference>
<dbReference type="Pfam" id="PF15785">
    <property type="entry name" value="SMG1"/>
    <property type="match status" value="1"/>
</dbReference>
<dbReference type="AlphaFoldDB" id="A0A0L0F513"/>
<sequence length="114" mass="12245">GDRVLLERFFRDSCEAVVWYWAVCQCASYAVRNRLKTSFGGPSQTLIALETGFSAMVKGPVGAGRDGLTHTQRLAISTVFVEVLEKHVLTAVFGSGGLGSPEKSVAVFYAANSK</sequence>
<evidence type="ECO:0000313" key="1">
    <source>
        <dbReference type="EMBL" id="KNC71671.1"/>
    </source>
</evidence>
<reference evidence="1 2" key="1">
    <citation type="submission" date="2011-02" db="EMBL/GenBank/DDBJ databases">
        <title>The Genome Sequence of Sphaeroforma arctica JP610.</title>
        <authorList>
            <consortium name="The Broad Institute Genome Sequencing Platform"/>
            <person name="Russ C."/>
            <person name="Cuomo C."/>
            <person name="Young S.K."/>
            <person name="Zeng Q."/>
            <person name="Gargeya S."/>
            <person name="Alvarado L."/>
            <person name="Berlin A."/>
            <person name="Chapman S.B."/>
            <person name="Chen Z."/>
            <person name="Freedman E."/>
            <person name="Gellesch M."/>
            <person name="Goldberg J."/>
            <person name="Griggs A."/>
            <person name="Gujja S."/>
            <person name="Heilman E."/>
            <person name="Heiman D."/>
            <person name="Howarth C."/>
            <person name="Mehta T."/>
            <person name="Neiman D."/>
            <person name="Pearson M."/>
            <person name="Roberts A."/>
            <person name="Saif S."/>
            <person name="Shea T."/>
            <person name="Shenoy N."/>
            <person name="Sisk P."/>
            <person name="Stolte C."/>
            <person name="Sykes S."/>
            <person name="White J."/>
            <person name="Yandava C."/>
            <person name="Burger G."/>
            <person name="Gray M.W."/>
            <person name="Holland P.W.H."/>
            <person name="King N."/>
            <person name="Lang F.B.F."/>
            <person name="Roger A.J."/>
            <person name="Ruiz-Trillo I."/>
            <person name="Haas B."/>
            <person name="Nusbaum C."/>
            <person name="Birren B."/>
        </authorList>
    </citation>
    <scope>NUCLEOTIDE SEQUENCE [LARGE SCALE GENOMIC DNA]</scope>
    <source>
        <strain evidence="1 2">JP610</strain>
    </source>
</reference>
<dbReference type="Proteomes" id="UP000054560">
    <property type="component" value="Unassembled WGS sequence"/>
</dbReference>